<feature type="transmembrane region" description="Helical" evidence="5">
    <location>
        <begin position="166"/>
        <end position="189"/>
    </location>
</feature>
<organism evidence="7 8">
    <name type="scientific">Streptosporangium carneum</name>
    <dbReference type="NCBI Taxonomy" id="47481"/>
    <lineage>
        <taxon>Bacteria</taxon>
        <taxon>Bacillati</taxon>
        <taxon>Actinomycetota</taxon>
        <taxon>Actinomycetes</taxon>
        <taxon>Streptosporangiales</taxon>
        <taxon>Streptosporangiaceae</taxon>
        <taxon>Streptosporangium</taxon>
    </lineage>
</organism>
<feature type="transmembrane region" description="Helical" evidence="5">
    <location>
        <begin position="196"/>
        <end position="215"/>
    </location>
</feature>
<dbReference type="Pfam" id="PF01061">
    <property type="entry name" value="ABC2_membrane"/>
    <property type="match status" value="1"/>
</dbReference>
<evidence type="ECO:0000256" key="4">
    <source>
        <dbReference type="ARBA" id="ARBA00023136"/>
    </source>
</evidence>
<dbReference type="GO" id="GO:0005886">
    <property type="term" value="C:plasma membrane"/>
    <property type="evidence" value="ECO:0007669"/>
    <property type="project" value="UniProtKB-SubCell"/>
</dbReference>
<keyword evidence="5" id="KW-0813">Transport</keyword>
<feature type="transmembrane region" description="Helical" evidence="5">
    <location>
        <begin position="254"/>
        <end position="276"/>
    </location>
</feature>
<comment type="similarity">
    <text evidence="5">Belongs to the ABC-2 integral membrane protein family.</text>
</comment>
<sequence>MTAPTIAASGAFRGYAHTFTAMLARDMRVMRRELFSFLARTVLQPVLFIFVFAVVLPKIGFGGGQSFDAGARAETFSTILVPGLVASGMVMQGVFAVTTPLVMELSYTREIDDRVLSPVPVWVVAAEKIVSGAIQSLLAAAAVFLAVLFVHGPGEAPDIGFGRWPLLIAVLVLSALLTAALGLFIGTVLPPHQLSTMFAIFIVPLMMLGCVYYPWAALAPLRWLQITVLANPLVYVSEGLRGALSPAVPHMPEVVVLAVLAGATLVVGALALRTFIRRLVG</sequence>
<gene>
    <name evidence="7" type="ORF">GCM10017600_55860</name>
</gene>
<dbReference type="PANTHER" id="PTHR43229">
    <property type="entry name" value="NODULATION PROTEIN J"/>
    <property type="match status" value="1"/>
</dbReference>
<proteinExistence type="inferred from homology"/>
<dbReference type="InterPro" id="IPR047817">
    <property type="entry name" value="ABC2_TM_bact-type"/>
</dbReference>
<comment type="subcellular location">
    <subcellularLocation>
        <location evidence="5">Cell membrane</location>
        <topology evidence="5">Multi-pass membrane protein</topology>
    </subcellularLocation>
    <subcellularLocation>
        <location evidence="1">Membrane</location>
        <topology evidence="1">Multi-pass membrane protein</topology>
    </subcellularLocation>
</comment>
<dbReference type="RefSeq" id="WP_271220525.1">
    <property type="nucleotide sequence ID" value="NZ_BAAAVD010000004.1"/>
</dbReference>
<evidence type="ECO:0000313" key="8">
    <source>
        <dbReference type="Proteomes" id="UP001143474"/>
    </source>
</evidence>
<dbReference type="PROSITE" id="PS51012">
    <property type="entry name" value="ABC_TM2"/>
    <property type="match status" value="1"/>
</dbReference>
<feature type="transmembrane region" description="Helical" evidence="5">
    <location>
        <begin position="79"/>
        <end position="102"/>
    </location>
</feature>
<evidence type="ECO:0000256" key="1">
    <source>
        <dbReference type="ARBA" id="ARBA00004141"/>
    </source>
</evidence>
<keyword evidence="5" id="KW-1003">Cell membrane</keyword>
<evidence type="ECO:0000256" key="2">
    <source>
        <dbReference type="ARBA" id="ARBA00022692"/>
    </source>
</evidence>
<keyword evidence="4 5" id="KW-0472">Membrane</keyword>
<protein>
    <recommendedName>
        <fullName evidence="5">Transport permease protein</fullName>
    </recommendedName>
</protein>
<keyword evidence="3 5" id="KW-1133">Transmembrane helix</keyword>
<feature type="transmembrane region" description="Helical" evidence="5">
    <location>
        <begin position="137"/>
        <end position="154"/>
    </location>
</feature>
<evidence type="ECO:0000256" key="5">
    <source>
        <dbReference type="RuleBase" id="RU361157"/>
    </source>
</evidence>
<reference evidence="7" key="2">
    <citation type="submission" date="2023-01" db="EMBL/GenBank/DDBJ databases">
        <authorList>
            <person name="Sun Q."/>
            <person name="Evtushenko L."/>
        </authorList>
    </citation>
    <scope>NUCLEOTIDE SEQUENCE</scope>
    <source>
        <strain evidence="7">VKM Ac-2007</strain>
    </source>
</reference>
<name>A0A9W6MFJ2_9ACTN</name>
<evidence type="ECO:0000259" key="6">
    <source>
        <dbReference type="PROSITE" id="PS51012"/>
    </source>
</evidence>
<keyword evidence="8" id="KW-1185">Reference proteome</keyword>
<feature type="transmembrane region" description="Helical" evidence="5">
    <location>
        <begin position="37"/>
        <end position="59"/>
    </location>
</feature>
<dbReference type="GO" id="GO:0140359">
    <property type="term" value="F:ABC-type transporter activity"/>
    <property type="evidence" value="ECO:0007669"/>
    <property type="project" value="InterPro"/>
</dbReference>
<dbReference type="PANTHER" id="PTHR43229:SF3">
    <property type="entry name" value="ABC-TYPE MULTIDRUG TRANSPORT SYSTEM, PERMEASE COMPONENT"/>
    <property type="match status" value="1"/>
</dbReference>
<reference evidence="7" key="1">
    <citation type="journal article" date="2014" name="Int. J. Syst. Evol. Microbiol.">
        <title>Complete genome sequence of Corynebacterium casei LMG S-19264T (=DSM 44701T), isolated from a smear-ripened cheese.</title>
        <authorList>
            <consortium name="US DOE Joint Genome Institute (JGI-PGF)"/>
            <person name="Walter F."/>
            <person name="Albersmeier A."/>
            <person name="Kalinowski J."/>
            <person name="Ruckert C."/>
        </authorList>
    </citation>
    <scope>NUCLEOTIDE SEQUENCE</scope>
    <source>
        <strain evidence="7">VKM Ac-2007</strain>
    </source>
</reference>
<dbReference type="EMBL" id="BSEV01000015">
    <property type="protein sequence ID" value="GLK12177.1"/>
    <property type="molecule type" value="Genomic_DNA"/>
</dbReference>
<dbReference type="InterPro" id="IPR051784">
    <property type="entry name" value="Nod_factor_ABC_transporter"/>
</dbReference>
<dbReference type="AlphaFoldDB" id="A0A9W6MFJ2"/>
<evidence type="ECO:0000313" key="7">
    <source>
        <dbReference type="EMBL" id="GLK12177.1"/>
    </source>
</evidence>
<dbReference type="Proteomes" id="UP001143474">
    <property type="component" value="Unassembled WGS sequence"/>
</dbReference>
<comment type="caution">
    <text evidence="7">The sequence shown here is derived from an EMBL/GenBank/DDBJ whole genome shotgun (WGS) entry which is preliminary data.</text>
</comment>
<feature type="domain" description="ABC transmembrane type-2" evidence="6">
    <location>
        <begin position="36"/>
        <end position="275"/>
    </location>
</feature>
<keyword evidence="2 5" id="KW-0812">Transmembrane</keyword>
<accession>A0A9W6MFJ2</accession>
<evidence type="ECO:0000256" key="3">
    <source>
        <dbReference type="ARBA" id="ARBA00022989"/>
    </source>
</evidence>
<dbReference type="InterPro" id="IPR013525">
    <property type="entry name" value="ABC2_TM"/>
</dbReference>